<protein>
    <submittedName>
        <fullName evidence="2">RNA ligase</fullName>
    </submittedName>
</protein>
<evidence type="ECO:0000259" key="1">
    <source>
        <dbReference type="Pfam" id="PF09511"/>
    </source>
</evidence>
<evidence type="ECO:0000313" key="2">
    <source>
        <dbReference type="EMBL" id="AGY47134.1"/>
    </source>
</evidence>
<dbReference type="Proteomes" id="UP000017651">
    <property type="component" value="Segment"/>
</dbReference>
<sequence length="344" mass="39364">MTHIRDIMDYAELGDRLLRQDIRSQTHPEFNDLVILNYTEAFVFKREEWTPTMLAARGLIYNRETGEVLARPFAKFFNYGDTNAPEIDLNQPLYWAGNKEDGSLGIGYVRPDGKAAIATRGSFDSEQARHATGRLTLVQAMHIKGANKLGKTLLYEIVYPENRIVLNYGDVDKLFPLGRIKNKTGEYIHPLTLMNNRPQTLSDALLAGERFNKEGWVLWLDPFTAVKLKQEDYVALHKIVTNLSERSVWEAKRDGKFDEYAAQLPDEFHKWATRVAHDLEVKWSELLNEAEKFAALAMTMSMTSRRVQAEAIKFGPKRIQGLAFLYLDGRVAEAEAKAWKLVRP</sequence>
<evidence type="ECO:0000313" key="3">
    <source>
        <dbReference type="Proteomes" id="UP000017651"/>
    </source>
</evidence>
<dbReference type="KEGG" id="vg:18506545"/>
<name>U5PTC9_9CAUD</name>
<dbReference type="EMBL" id="KF669650">
    <property type="protein sequence ID" value="AGY47134.1"/>
    <property type="molecule type" value="Genomic_DNA"/>
</dbReference>
<dbReference type="Pfam" id="PF09511">
    <property type="entry name" value="RNA_lig_T4_1"/>
    <property type="match status" value="1"/>
</dbReference>
<dbReference type="GeneID" id="18506545"/>
<dbReference type="InterPro" id="IPR019039">
    <property type="entry name" value="T4-Rnl1-like_N"/>
</dbReference>
<dbReference type="RefSeq" id="YP_009004237.1">
    <property type="nucleotide sequence ID" value="NC_023549.1"/>
</dbReference>
<dbReference type="OrthoDB" id="8076at10239"/>
<gene>
    <name evidence="2" type="ORF">CN1A_25</name>
</gene>
<reference evidence="2 3" key="1">
    <citation type="journal article" date="2013" name="Genome Announc.">
        <title>Complete Genome of Clavibacter michiganensis subsp. sepedonicusis Siphophage CN1A.</title>
        <authorList>
            <person name="Kongari R.R."/>
            <person name="Yao G.W."/>
            <person name="Chamakura K.R."/>
            <person name="Kuty Everett G.F."/>
        </authorList>
    </citation>
    <scope>NUCLEOTIDE SEQUENCE [LARGE SCALE GENOMIC DNA]</scope>
</reference>
<feature type="domain" description="T4 RNA ligase 1-like N-terminal" evidence="1">
    <location>
        <begin position="56"/>
        <end position="187"/>
    </location>
</feature>
<proteinExistence type="predicted"/>
<keyword evidence="3" id="KW-1185">Reference proteome</keyword>
<organism evidence="2 3">
    <name type="scientific">Clavibacter phage CN1A</name>
    <dbReference type="NCBI Taxonomy" id="1406793"/>
    <lineage>
        <taxon>Viruses</taxon>
        <taxon>Duplodnaviria</taxon>
        <taxon>Heunggongvirae</taxon>
        <taxon>Uroviricota</taxon>
        <taxon>Caudoviricetes</taxon>
        <taxon>Cinunavirus</taxon>
        <taxon>Cinunavirus CN1A</taxon>
    </lineage>
</organism>
<dbReference type="GO" id="GO:0016874">
    <property type="term" value="F:ligase activity"/>
    <property type="evidence" value="ECO:0007669"/>
    <property type="project" value="UniProtKB-KW"/>
</dbReference>
<accession>U5PTC9</accession>
<keyword evidence="2" id="KW-0436">Ligase</keyword>